<evidence type="ECO:0000313" key="7">
    <source>
        <dbReference type="Proteomes" id="UP001254165"/>
    </source>
</evidence>
<organism evidence="6 7">
    <name type="scientific">Thermanaerothrix solaris</name>
    <dbReference type="NCBI Taxonomy" id="3058434"/>
    <lineage>
        <taxon>Bacteria</taxon>
        <taxon>Bacillati</taxon>
        <taxon>Chloroflexota</taxon>
        <taxon>Anaerolineae</taxon>
        <taxon>Anaerolineales</taxon>
        <taxon>Anaerolineaceae</taxon>
        <taxon>Thermanaerothrix</taxon>
    </lineage>
</organism>
<dbReference type="Gene3D" id="3.40.50.1970">
    <property type="match status" value="1"/>
</dbReference>
<evidence type="ECO:0000259" key="5">
    <source>
        <dbReference type="Pfam" id="PF25137"/>
    </source>
</evidence>
<feature type="domain" description="Alcohol dehydrogenase iron-type/glycerol dehydrogenase GldA" evidence="4">
    <location>
        <begin position="10"/>
        <end position="176"/>
    </location>
</feature>
<dbReference type="InterPro" id="IPR018211">
    <property type="entry name" value="ADH_Fe_CS"/>
</dbReference>
<feature type="domain" description="Fe-containing alcohol dehydrogenase-like C-terminal" evidence="5">
    <location>
        <begin position="187"/>
        <end position="384"/>
    </location>
</feature>
<gene>
    <name evidence="6" type="ORF">QYE77_01435</name>
</gene>
<dbReference type="PANTHER" id="PTHR11496">
    <property type="entry name" value="ALCOHOL DEHYDROGENASE"/>
    <property type="match status" value="1"/>
</dbReference>
<evidence type="ECO:0000256" key="2">
    <source>
        <dbReference type="ARBA" id="ARBA00023002"/>
    </source>
</evidence>
<dbReference type="PANTHER" id="PTHR11496:SF102">
    <property type="entry name" value="ALCOHOL DEHYDROGENASE 4"/>
    <property type="match status" value="1"/>
</dbReference>
<dbReference type="EMBL" id="JAUHMF010000001">
    <property type="protein sequence ID" value="MDT8896909.1"/>
    <property type="molecule type" value="Genomic_DNA"/>
</dbReference>
<dbReference type="Proteomes" id="UP001254165">
    <property type="component" value="Unassembled WGS sequence"/>
</dbReference>
<proteinExistence type="inferred from homology"/>
<dbReference type="Pfam" id="PF00465">
    <property type="entry name" value="Fe-ADH"/>
    <property type="match status" value="1"/>
</dbReference>
<dbReference type="PROSITE" id="PS00913">
    <property type="entry name" value="ADH_IRON_1"/>
    <property type="match status" value="1"/>
</dbReference>
<comment type="similarity">
    <text evidence="1">Belongs to the iron-containing alcohol dehydrogenase family.</text>
</comment>
<dbReference type="InterPro" id="IPR039697">
    <property type="entry name" value="Alcohol_dehydrogenase_Fe"/>
</dbReference>
<keyword evidence="2" id="KW-0560">Oxidoreductase</keyword>
<dbReference type="Pfam" id="PF25137">
    <property type="entry name" value="ADH_Fe_C"/>
    <property type="match status" value="1"/>
</dbReference>
<dbReference type="InterPro" id="IPR056798">
    <property type="entry name" value="ADH_Fe_C"/>
</dbReference>
<dbReference type="RefSeq" id="WP_315623549.1">
    <property type="nucleotide sequence ID" value="NZ_JAUHMF010000001.1"/>
</dbReference>
<dbReference type="CDD" id="cd08183">
    <property type="entry name" value="Fe-ADH-like"/>
    <property type="match status" value="1"/>
</dbReference>
<reference evidence="6 7" key="1">
    <citation type="submission" date="2023-07" db="EMBL/GenBank/DDBJ databases">
        <title>Novel species of Thermanaerothrix with wide hydrolytic capabilities.</title>
        <authorList>
            <person name="Zayulina K.S."/>
            <person name="Podosokorskaya O.A."/>
            <person name="Elcheninov A.G."/>
        </authorList>
    </citation>
    <scope>NUCLEOTIDE SEQUENCE [LARGE SCALE GENOMIC DNA]</scope>
    <source>
        <strain evidence="6 7">4228-RoL</strain>
    </source>
</reference>
<dbReference type="SUPFAM" id="SSF56796">
    <property type="entry name" value="Dehydroquinate synthase-like"/>
    <property type="match status" value="1"/>
</dbReference>
<name>A0ABU3NJ71_9CHLR</name>
<keyword evidence="7" id="KW-1185">Reference proteome</keyword>
<evidence type="ECO:0000256" key="3">
    <source>
        <dbReference type="ARBA" id="ARBA00023027"/>
    </source>
</evidence>
<evidence type="ECO:0000256" key="1">
    <source>
        <dbReference type="ARBA" id="ARBA00007358"/>
    </source>
</evidence>
<evidence type="ECO:0000259" key="4">
    <source>
        <dbReference type="Pfam" id="PF00465"/>
    </source>
</evidence>
<dbReference type="InterPro" id="IPR001670">
    <property type="entry name" value="ADH_Fe/GldA"/>
</dbReference>
<protein>
    <submittedName>
        <fullName evidence="6">Iron-containing alcohol dehydrogenase</fullName>
    </submittedName>
</protein>
<evidence type="ECO:0000313" key="6">
    <source>
        <dbReference type="EMBL" id="MDT8896909.1"/>
    </source>
</evidence>
<sequence length="385" mass="41094">MMAFEFATAHRIRFGWGVFEESGRIASMLGNVAFLVRGKYHPDQDRLRDLLRENQVLFHEFIVDGEPTVDLVKQAVAQAIEGGCNCVIGFGGGSVIDTAKAVSAMLTNPGQLEDYLEVIGAGKTLEVPAAPCLAIPTTAGTGSEVTRNAVLGIPDVAIKVSLRSPLMLPAVALVDPALTRSVPPSITAYTGMDALTQVLEPYVSVRANVMTDMFCREGLQRVSKALPAAFKDGADQEARKTMAWVSLLGGLALANAGLGAVHGLAAPIGGMFKAPHGAICARLLPLVVRTNLKALRSRQPENPALERYREIAGWLTQRPDAQPEDGVAWLEQMVSQFGIPGLGTYGMTRQDIPVVVERSLRASSMKGNPIPLTSDELTAILEDAL</sequence>
<dbReference type="Gene3D" id="1.20.1090.10">
    <property type="entry name" value="Dehydroquinate synthase-like - alpha domain"/>
    <property type="match status" value="1"/>
</dbReference>
<accession>A0ABU3NJ71</accession>
<keyword evidence="3" id="KW-0520">NAD</keyword>
<comment type="caution">
    <text evidence="6">The sequence shown here is derived from an EMBL/GenBank/DDBJ whole genome shotgun (WGS) entry which is preliminary data.</text>
</comment>